<evidence type="ECO:0000313" key="6">
    <source>
        <dbReference type="EMBL" id="SMS10517.1"/>
    </source>
</evidence>
<dbReference type="InterPro" id="IPR040840">
    <property type="entry name" value="TcA_TcB_BD"/>
</dbReference>
<dbReference type="Pfam" id="PF03538">
    <property type="entry name" value="VRP1"/>
    <property type="match status" value="1"/>
</dbReference>
<feature type="region of interest" description="Disordered" evidence="2">
    <location>
        <begin position="1357"/>
        <end position="1392"/>
    </location>
</feature>
<dbReference type="InterPro" id="IPR018003">
    <property type="entry name" value="Insecticidal_toxin/plasmid_vir"/>
</dbReference>
<dbReference type="Pfam" id="PF18276">
    <property type="entry name" value="TcA_TcB_BD"/>
    <property type="match status" value="1"/>
</dbReference>
<evidence type="ECO:0000259" key="4">
    <source>
        <dbReference type="Pfam" id="PF18413"/>
    </source>
</evidence>
<accession>A0A1Y6JKN0</accession>
<dbReference type="RefSeq" id="WP_088235333.1">
    <property type="nucleotide sequence ID" value="NZ_LT855380.1"/>
</dbReference>
<feature type="domain" description="Tc toxin complex TcA C-terminal TcB-binding" evidence="3">
    <location>
        <begin position="2138"/>
        <end position="2449"/>
    </location>
</feature>
<proteinExistence type="predicted"/>
<evidence type="ECO:0000313" key="7">
    <source>
        <dbReference type="Proteomes" id="UP000196842"/>
    </source>
</evidence>
<name>A0A1Y6JKN0_PSEVI</name>
<evidence type="ECO:0000256" key="2">
    <source>
        <dbReference type="SAM" id="MobiDB-lite"/>
    </source>
</evidence>
<evidence type="ECO:0000259" key="3">
    <source>
        <dbReference type="Pfam" id="PF18276"/>
    </source>
</evidence>
<dbReference type="Proteomes" id="UP000196842">
    <property type="component" value="Chromosome I"/>
</dbReference>
<reference evidence="6 7" key="1">
    <citation type="submission" date="2017-05" db="EMBL/GenBank/DDBJ databases">
        <authorList>
            <person name="Song R."/>
            <person name="Chenine A.L."/>
            <person name="Ruprecht R.M."/>
        </authorList>
    </citation>
    <scope>NUCLEOTIDE SEQUENCE [LARGE SCALE GENOMIC DNA]</scope>
    <source>
        <strain evidence="6 7">CFBP 1590</strain>
    </source>
</reference>
<dbReference type="GeneID" id="47764588"/>
<dbReference type="EMBL" id="LT855380">
    <property type="protein sequence ID" value="SMS10517.1"/>
    <property type="molecule type" value="Genomic_DNA"/>
</dbReference>
<evidence type="ECO:0000259" key="5">
    <source>
        <dbReference type="Pfam" id="PF20220"/>
    </source>
</evidence>
<feature type="compositionally biased region" description="Basic and acidic residues" evidence="2">
    <location>
        <begin position="1382"/>
        <end position="1392"/>
    </location>
</feature>
<dbReference type="Pfam" id="PF20220">
    <property type="entry name" value="ABC_toxin_N"/>
    <property type="match status" value="1"/>
</dbReference>
<feature type="domain" description="ABC toxin N-terminal" evidence="5">
    <location>
        <begin position="1053"/>
        <end position="1182"/>
    </location>
</feature>
<protein>
    <recommendedName>
        <fullName evidence="8">Insecticidal toxin complex protein</fullName>
    </recommendedName>
</protein>
<dbReference type="InterPro" id="IPR046839">
    <property type="entry name" value="ABC_toxin_N"/>
</dbReference>
<gene>
    <name evidence="6" type="ORF">CFBP1590__2931</name>
</gene>
<feature type="domain" description="Neuraminidase-like" evidence="4">
    <location>
        <begin position="1212"/>
        <end position="1371"/>
    </location>
</feature>
<organism evidence="6 7">
    <name type="scientific">Pseudomonas viridiflava</name>
    <name type="common">Phytomonas viridiflava</name>
    <dbReference type="NCBI Taxonomy" id="33069"/>
    <lineage>
        <taxon>Bacteria</taxon>
        <taxon>Pseudomonadati</taxon>
        <taxon>Pseudomonadota</taxon>
        <taxon>Gammaproteobacteria</taxon>
        <taxon>Pseudomonadales</taxon>
        <taxon>Pseudomonadaceae</taxon>
        <taxon>Pseudomonas</taxon>
    </lineage>
</organism>
<dbReference type="InterPro" id="IPR041079">
    <property type="entry name" value="Neuraminidase-like"/>
</dbReference>
<sequence>MALPKNPATPEAHPDYASLFPQNITLTTSSNALNANDGPLAYLSDLYQHALAMEVMGDDKAIPLRVRRPDLQQLELDNKSTHTPMRALTRVNEILEQHAKNYAGSLPLPEAIAKANAHSALPFHRPFEQIKAVLEEKGVHSLDLLQKTSYYYPNFCYQNFRSTSLRSAMLSASGIDPETTTLLLDQQATSKPDFFSITYGTNGDFTAALKALEDVTYMCQRTGLSELQLCEALAVKPVGAAAETGSETTVTRSRLVQGSDGTPAASHLFGASFINNATEPAIALKKTPDHLSTQLVHINADRLYRMYKIIRLQHELKLPYAEVDLLIMSALRAEGQASDFHFTRNTLRVIGVFRYLHASFNVTTEEFAALLGDLPVYTTGEPLPFLDRVMSGNVSDSGSEARARLVLDNGEFDPDSEAGGLTLAQIGQALSIDEQTGRTLVSLIGRLAGKTGKTLKLFSALYRFVHLPRVLRLSDAEGQALTEIMLTTDQSLMKQLAETPVLSETGEEPDILDVIMAMVNVTQWSRQHKVSLQRLAMLIRPTPDTTDRPAPVPADWSNLITETNDRLERLLLTEQALIDAASARQVTLLDKSGTWTQALGALVSPEGWIITVISEKGQTRESAINARVSQCLAGKLAHEGTLDADTFLTLGKTLTGLINGALVAQEDVCKVIARTLSGITVHSAGFALSEQHILLLLRWLHSDTATLLSEMKQSVQGTFGKKAFMLWSELRRHAALICAFEVSPAALELYLESPECMDVGNGSASLELCYQFSCYRAWVNRAQGLGYQESDVLACLNTLNGAEGLTASETADRLARLIGWGVEETSAAIDTLYDLPEELITSASGPVFPAPPDMSNKTFTDFIANLGKEAKTSYETKPEIWYVIWLYYYITDITKHPAAEQRALMQEFHAFIKDNPGPLIVTRDQFDEVAGQLKAQARQRGANPVISFTDGQRIGNPLIGVSFIKTESSSPDTDTDVIKDTQLHPSQGIVSVSDIDQVMRLQSLCLKTNVSCQSLIKLSNLTQQSAFSTFHSVATQLLSSCTEIQQKNIEARLDEHWRDALASYLLVKLPSRSDSRFSSRSDVDDLSDYLLTDTQVSNEVITTRVAHATASLQHYLNRFFAHLENGYQAAAPGVIKNAHDAWRRYRSQYDHWRIWQQQNNHPENLIHPGLRPGKSKAFIELENELNQGKLTDDMVQLAVANYIGKFEHVSNLQVVSGYLDGIDPAQDTYHFIGRTNVEPLEYYWRSLHISQRDEKGQLSPLAWSEWERIGLPISGQIVQITTEDGQKLDVIRPIIIAGRPYVIWVERAKTYIPGNDGQDQKPTRFKKITVYYCYKQADGLWSPANELMCLDGTQPENQETATATATNSTTTTQPATQPATQPDKDIPETNNFLKDESYKPGLIAVVDKSSGREKDPWFIIILYDTSTKQKIGIENKDYFVRVRDLLLIDDKLIKKENHTTTESKTDFFQELHSKYNQTRKIQHIYSGETLIIGPIIVDHETNPNILDKIKGFYDNTTNNTTSERPDYLSHLPYRFQLSIIDPISKKAHIKATYTKQETTEHKTNGKEPITKILFSSRSLKLLMKRPSEENFFALHTGWKKLDGTAMLEADFNCESPGTYRFALADSLEDTYYIYRTTIYSATTVSAPNCKITRNSDQALYLDLTGTKELPFNTIRLNTLFGKKLVSRVTQSVDRVLDWETQTLNEPAIDAGATTQVDFHGANGRYLRELFLHLPFLVACRLSEEKQFQHALRWCTDHLFDPYRTEPGEHGEPALWSTRPLAEPDSGTGQLAGNVEPAVRAFTSSRHYRRAVFLFLVEHWQREGDHHYRLLSRDSLTQAWLCYQQALKLIGALPTSNGSETWTTRQLAQTRSTDFLRPLNPRLVELRKTLEQRVFNLRHALTIDGKIMPFMPFYASDEAFQYASGAPGGLRTTFGNGTGPVPAHRFKALLPSVQQAVARLIDMGRQLLHLIETEADVMLDVQLQEQQIRLADFTVKLQTEALNAALAVRKTLLVSKKSAELRRTFFSSQLLESRTALEISSQRFKALAAVYETAMSAPEVVKGALDSLPTIFGLANGGFKPSAAVGAGIAAAHAATRAVGFTSEMLATEAEYERRSRLWDLQVGIAEHELETIAAEVAEQDILIRAAQICVEESKAQRTALQETYVSLTTGFATVATYNWMVARTSTLYAPAYDAVLSLCLALENAWRFETGDYDRPRFIRTSAWNDNYRGMLAGESLQLDVQEMEAAYLQSHERRMSINKTISIKDLLGNSDDQWLQTLKSLSSTPLSFSLQSKDFDSNYPGHYLRQITHVSVSFKLKSDNPNSLQNLSAVLTQTGSTTLIKPDIEAAKLLYGARKAHPHIKTNLRALQQIALSSTLSDDGRGVGKEGWLCQLLFGDGRYLPFEGTGAISNWTLAFPDESVVKQFYGEDSEKKERALLEDIQLHLVYTAADGGSEFAASIKLLMK</sequence>
<dbReference type="Pfam" id="PF18413">
    <property type="entry name" value="Neuraminidase"/>
    <property type="match status" value="1"/>
</dbReference>
<evidence type="ECO:0000256" key="1">
    <source>
        <dbReference type="ARBA" id="ARBA00023026"/>
    </source>
</evidence>
<evidence type="ECO:0008006" key="8">
    <source>
        <dbReference type="Google" id="ProtNLM"/>
    </source>
</evidence>
<dbReference type="KEGG" id="pvd:CFBP1590__2931"/>
<keyword evidence="1" id="KW-0843">Virulence</keyword>
<feature type="compositionally biased region" description="Low complexity" evidence="2">
    <location>
        <begin position="1357"/>
        <end position="1381"/>
    </location>
</feature>